<dbReference type="WBParaSite" id="GPLIN_000028200">
    <property type="protein sequence ID" value="GPLIN_000028200"/>
    <property type="gene ID" value="GPLIN_000028200"/>
</dbReference>
<dbReference type="Proteomes" id="UP000050741">
    <property type="component" value="Unassembled WGS sequence"/>
</dbReference>
<feature type="chain" id="PRO_5008146185" evidence="1">
    <location>
        <begin position="28"/>
        <end position="292"/>
    </location>
</feature>
<protein>
    <submittedName>
        <fullName evidence="3">Uncharacterized protein</fullName>
    </submittedName>
</protein>
<proteinExistence type="predicted"/>
<dbReference type="AlphaFoldDB" id="A0A183BI53"/>
<sequence>MKLFAMLMLRCALVMLLSSFLQNGTLAVLDEWNKLREWATPCQEVIKEMPLEINQKLDLLLEKVNEFPIGGMEELSKRRLQKPLKIAIGNYKKLEDEHKKGEHSAERHSIVKGIYKEFNTFFFEVELELIKQDKLTNFKLEWEQIDDIKMELQVNTQEFADIKTYRERLDDLAEIAMKKTAPLKSILTKKLDELIAKCENSNCEKLEDNVKHSGLENNKKYLESLSSKIHSIAMGILKEFNTFIIEVELELIKKKLDNTAFSCAELKKAVEEDKQMVSTAYQVKNKITPTMK</sequence>
<evidence type="ECO:0000313" key="2">
    <source>
        <dbReference type="Proteomes" id="UP000050741"/>
    </source>
</evidence>
<evidence type="ECO:0000313" key="3">
    <source>
        <dbReference type="WBParaSite" id="GPLIN_000028200"/>
    </source>
</evidence>
<feature type="signal peptide" evidence="1">
    <location>
        <begin position="1"/>
        <end position="27"/>
    </location>
</feature>
<reference evidence="2" key="2">
    <citation type="submission" date="2014-05" db="EMBL/GenBank/DDBJ databases">
        <title>The genome and life-stage specific transcriptomes of Globodera pallida elucidate key aspects of plant parasitism by a cyst nematode.</title>
        <authorList>
            <person name="Cotton J.A."/>
            <person name="Lilley C.J."/>
            <person name="Jones L.M."/>
            <person name="Kikuchi T."/>
            <person name="Reid A.J."/>
            <person name="Thorpe P."/>
            <person name="Tsai I.J."/>
            <person name="Beasley H."/>
            <person name="Blok V."/>
            <person name="Cock P.J.A."/>
            <person name="Van den Akker S.E."/>
            <person name="Holroyd N."/>
            <person name="Hunt M."/>
            <person name="Mantelin S."/>
            <person name="Naghra H."/>
            <person name="Pain A."/>
            <person name="Palomares-Rius J.E."/>
            <person name="Zarowiecki M."/>
            <person name="Berriman M."/>
            <person name="Jones J.T."/>
            <person name="Urwin P.E."/>
        </authorList>
    </citation>
    <scope>NUCLEOTIDE SEQUENCE [LARGE SCALE GENOMIC DNA]</scope>
    <source>
        <strain evidence="2">Lindley</strain>
    </source>
</reference>
<keyword evidence="2" id="KW-1185">Reference proteome</keyword>
<organism evidence="2 3">
    <name type="scientific">Globodera pallida</name>
    <name type="common">Potato cyst nematode worm</name>
    <name type="synonym">Heterodera pallida</name>
    <dbReference type="NCBI Taxonomy" id="36090"/>
    <lineage>
        <taxon>Eukaryota</taxon>
        <taxon>Metazoa</taxon>
        <taxon>Ecdysozoa</taxon>
        <taxon>Nematoda</taxon>
        <taxon>Chromadorea</taxon>
        <taxon>Rhabditida</taxon>
        <taxon>Tylenchina</taxon>
        <taxon>Tylenchomorpha</taxon>
        <taxon>Tylenchoidea</taxon>
        <taxon>Heteroderidae</taxon>
        <taxon>Heteroderinae</taxon>
        <taxon>Globodera</taxon>
    </lineage>
</organism>
<name>A0A183BI53_GLOPA</name>
<accession>A0A183BI53</accession>
<reference evidence="2" key="1">
    <citation type="submission" date="2013-12" db="EMBL/GenBank/DDBJ databases">
        <authorList>
            <person name="Aslett M."/>
        </authorList>
    </citation>
    <scope>NUCLEOTIDE SEQUENCE [LARGE SCALE GENOMIC DNA]</scope>
    <source>
        <strain evidence="2">Lindley</strain>
    </source>
</reference>
<reference evidence="3" key="3">
    <citation type="submission" date="2016-06" db="UniProtKB">
        <authorList>
            <consortium name="WormBaseParasite"/>
        </authorList>
    </citation>
    <scope>IDENTIFICATION</scope>
</reference>
<keyword evidence="1" id="KW-0732">Signal</keyword>
<evidence type="ECO:0000256" key="1">
    <source>
        <dbReference type="SAM" id="SignalP"/>
    </source>
</evidence>